<gene>
    <name evidence="4" type="ORF">ACFFJ8_13205</name>
</gene>
<evidence type="ECO:0000256" key="3">
    <source>
        <dbReference type="RuleBase" id="RU000363"/>
    </source>
</evidence>
<comment type="similarity">
    <text evidence="1 3">Belongs to the short-chain dehydrogenases/reductases (SDR) family.</text>
</comment>
<dbReference type="RefSeq" id="WP_204819428.1">
    <property type="nucleotide sequence ID" value="NZ_JANHOF010000003.1"/>
</dbReference>
<dbReference type="InterPro" id="IPR020904">
    <property type="entry name" value="Sc_DH/Rdtase_CS"/>
</dbReference>
<proteinExistence type="inferred from homology"/>
<reference evidence="4 5" key="1">
    <citation type="submission" date="2024-09" db="EMBL/GenBank/DDBJ databases">
        <authorList>
            <person name="Sun Q."/>
            <person name="Mori K."/>
        </authorList>
    </citation>
    <scope>NUCLEOTIDE SEQUENCE [LARGE SCALE GENOMIC DNA]</scope>
    <source>
        <strain evidence="4 5">CCM 4839</strain>
    </source>
</reference>
<sequence length="259" mass="27842">MQVLQGKIIFITGAASGIGAETARQLSVRGAIPIITGRNEKKLKDTAASLRGAYGCYKMDVRDQDEVSEVIGRAASDFGRIDVLLNNAGYGLFESFEEAPLSHFSEMMDTNYMGIVRCTKTILPIMRNQGGGHIVNVASMAGKLSTAKSSGYAATKHAVLGLTNALRIELKPLGIAVSAVNPGPIDTPFLLAADPEGTYANNVRGYMLKPDKVAEAIVRVIERRTPEVDLPWSAGIGIRLYGMAPRFADKVAGRFLNRK</sequence>
<dbReference type="GO" id="GO:0016491">
    <property type="term" value="F:oxidoreductase activity"/>
    <property type="evidence" value="ECO:0007669"/>
    <property type="project" value="UniProtKB-KW"/>
</dbReference>
<dbReference type="Proteomes" id="UP001589818">
    <property type="component" value="Unassembled WGS sequence"/>
</dbReference>
<evidence type="ECO:0000313" key="4">
    <source>
        <dbReference type="EMBL" id="MFC0392324.1"/>
    </source>
</evidence>
<dbReference type="EC" id="1.-.-.-" evidence="4"/>
<dbReference type="PRINTS" id="PR00081">
    <property type="entry name" value="GDHRDH"/>
</dbReference>
<organism evidence="4 5">
    <name type="scientific">Paenibacillus mendelii</name>
    <dbReference type="NCBI Taxonomy" id="206163"/>
    <lineage>
        <taxon>Bacteria</taxon>
        <taxon>Bacillati</taxon>
        <taxon>Bacillota</taxon>
        <taxon>Bacilli</taxon>
        <taxon>Bacillales</taxon>
        <taxon>Paenibacillaceae</taxon>
        <taxon>Paenibacillus</taxon>
    </lineage>
</organism>
<evidence type="ECO:0000256" key="2">
    <source>
        <dbReference type="ARBA" id="ARBA00023002"/>
    </source>
</evidence>
<keyword evidence="5" id="KW-1185">Reference proteome</keyword>
<dbReference type="PRINTS" id="PR00080">
    <property type="entry name" value="SDRFAMILY"/>
</dbReference>
<evidence type="ECO:0000256" key="1">
    <source>
        <dbReference type="ARBA" id="ARBA00006484"/>
    </source>
</evidence>
<dbReference type="SUPFAM" id="SSF51735">
    <property type="entry name" value="NAD(P)-binding Rossmann-fold domains"/>
    <property type="match status" value="1"/>
</dbReference>
<name>A0ABV6JA22_9BACL</name>
<dbReference type="InterPro" id="IPR002347">
    <property type="entry name" value="SDR_fam"/>
</dbReference>
<dbReference type="PROSITE" id="PS00061">
    <property type="entry name" value="ADH_SHORT"/>
    <property type="match status" value="1"/>
</dbReference>
<dbReference type="EMBL" id="JBHLVF010000017">
    <property type="protein sequence ID" value="MFC0392324.1"/>
    <property type="molecule type" value="Genomic_DNA"/>
</dbReference>
<dbReference type="InterPro" id="IPR036291">
    <property type="entry name" value="NAD(P)-bd_dom_sf"/>
</dbReference>
<accession>A0ABV6JA22</accession>
<comment type="caution">
    <text evidence="4">The sequence shown here is derived from an EMBL/GenBank/DDBJ whole genome shotgun (WGS) entry which is preliminary data.</text>
</comment>
<keyword evidence="2 4" id="KW-0560">Oxidoreductase</keyword>
<dbReference type="PANTHER" id="PTHR44196:SF1">
    <property type="entry name" value="DEHYDROGENASE_REDUCTASE SDR FAMILY MEMBER 7B"/>
    <property type="match status" value="1"/>
</dbReference>
<protein>
    <submittedName>
        <fullName evidence="4">SDR family NAD(P)-dependent oxidoreductase</fullName>
        <ecNumber evidence="4">1.-.-.-</ecNumber>
    </submittedName>
</protein>
<dbReference type="Gene3D" id="3.40.50.720">
    <property type="entry name" value="NAD(P)-binding Rossmann-like Domain"/>
    <property type="match status" value="1"/>
</dbReference>
<dbReference type="PANTHER" id="PTHR44196">
    <property type="entry name" value="DEHYDROGENASE/REDUCTASE SDR FAMILY MEMBER 7B"/>
    <property type="match status" value="1"/>
</dbReference>
<evidence type="ECO:0000313" key="5">
    <source>
        <dbReference type="Proteomes" id="UP001589818"/>
    </source>
</evidence>
<dbReference type="Pfam" id="PF00106">
    <property type="entry name" value="adh_short"/>
    <property type="match status" value="1"/>
</dbReference>